<dbReference type="PANTHER" id="PTHR37937:SF1">
    <property type="entry name" value="CONJUGATIVE TRANSFER: DNA TRANSPORT"/>
    <property type="match status" value="1"/>
</dbReference>
<dbReference type="EMBL" id="ADLW01000018">
    <property type="protein sequence ID" value="EGK05098.1"/>
    <property type="molecule type" value="Genomic_DNA"/>
</dbReference>
<protein>
    <recommendedName>
        <fullName evidence="11">YWFCY domain-containing protein</fullName>
    </recommendedName>
</protein>
<proteinExistence type="predicted"/>
<comment type="caution">
    <text evidence="9">The sequence shown here is derived from an EMBL/GenBank/DDBJ whole genome shotgun (WGS) entry which is preliminary data.</text>
</comment>
<dbReference type="STRING" id="742767.HMPREF9456_03011"/>
<feature type="transmembrane region" description="Helical" evidence="6">
    <location>
        <begin position="57"/>
        <end position="80"/>
    </location>
</feature>
<dbReference type="InterPro" id="IPR051539">
    <property type="entry name" value="T4SS-coupling_protein"/>
</dbReference>
<feature type="transmembrane region" description="Helical" evidence="6">
    <location>
        <begin position="16"/>
        <end position="37"/>
    </location>
</feature>
<dbReference type="CDD" id="cd01127">
    <property type="entry name" value="TrwB_TraG_TraD_VirD4"/>
    <property type="match status" value="1"/>
</dbReference>
<dbReference type="GO" id="GO:0005886">
    <property type="term" value="C:plasma membrane"/>
    <property type="evidence" value="ECO:0007669"/>
    <property type="project" value="UniProtKB-SubCell"/>
</dbReference>
<dbReference type="Pfam" id="PF12696">
    <property type="entry name" value="TraG-D_C"/>
    <property type="match status" value="1"/>
</dbReference>
<feature type="transmembrane region" description="Helical" evidence="6">
    <location>
        <begin position="92"/>
        <end position="113"/>
    </location>
</feature>
<evidence type="ECO:0000256" key="6">
    <source>
        <dbReference type="SAM" id="Phobius"/>
    </source>
</evidence>
<dbReference type="HOGENOM" id="CLU_019050_1_1_10"/>
<evidence type="ECO:0000313" key="10">
    <source>
        <dbReference type="Proteomes" id="UP000006420"/>
    </source>
</evidence>
<dbReference type="InterPro" id="IPR027417">
    <property type="entry name" value="P-loop_NTPase"/>
</dbReference>
<evidence type="ECO:0000313" key="9">
    <source>
        <dbReference type="EMBL" id="EGK05098.1"/>
    </source>
</evidence>
<organism evidence="9 10">
    <name type="scientific">Dysgonomonas mossii DSM 22836</name>
    <dbReference type="NCBI Taxonomy" id="742767"/>
    <lineage>
        <taxon>Bacteria</taxon>
        <taxon>Pseudomonadati</taxon>
        <taxon>Bacteroidota</taxon>
        <taxon>Bacteroidia</taxon>
        <taxon>Bacteroidales</taxon>
        <taxon>Dysgonomonadaceae</taxon>
        <taxon>Dysgonomonas</taxon>
    </lineage>
</organism>
<dbReference type="InterPro" id="IPR025988">
    <property type="entry name" value="YWFCY_dom"/>
</dbReference>
<dbReference type="eggNOG" id="COG3505">
    <property type="taxonomic scope" value="Bacteria"/>
</dbReference>
<dbReference type="PANTHER" id="PTHR37937">
    <property type="entry name" value="CONJUGATIVE TRANSFER: DNA TRANSPORT"/>
    <property type="match status" value="1"/>
</dbReference>
<dbReference type="GeneID" id="78083613"/>
<sequence>MQQEDDLRGLAKVMEFMRAISIIFVVINIYWFCYYGLREWGINISVVDKILLNFDRTAGLFGNILYTKLFAVVFLALSCLGTKGVKEEKITWPKIYVFLTIGFILFFMNWWILDLPLPTSATTGFYILTMSAGYLFLLVGGLWMSRLLKNNLMDDVFNMENESFMQETRLLQSEYSVNLPTKFWYKKKEWRGWINVVNPFRASIVLGTPGSGKSYAVVNQYIKQQVEKGFSMYIYDFKFPDLSTIAYNHLLNNQLGYKKVPTFYVINFDDPSRSHRCNPINPSFMDDISDAYESSYTIMLNLNKTWVQKQGDFFVESPIILFASIIWYLRIYKDGKYCTFPHAIEFLNKRYEDIFPILTSYPELENYLSPFMDAWLGGAADQLMGQIASAKIPLSRMISPQLYWVMSGDEFTLDINNPDDPKVLVVGNNPDRQNIYGAALGLYNSRIVKLINKKGQLKSSVVIDELPTIYFKGLDNLIATARSNKVAVLLGFQDFSQLTRDYGDKEAKVVMNTVGNIFSGQVVGETAKTLSDRFGKVLQKRQSMTINRNDKSTSISTQMDSLIPPSKISNLTQGMFVGAIADNFDERIEQKIFHCEIVVDNAKVAAETKVYQSIPVITDFTDENGENKMKEQIQLNYNRIKEETKQIVAEELQRIKDDPALAHLLQQE</sequence>
<dbReference type="InterPro" id="IPR032689">
    <property type="entry name" value="TraG-D_C"/>
</dbReference>
<dbReference type="Proteomes" id="UP000006420">
    <property type="component" value="Unassembled WGS sequence"/>
</dbReference>
<keyword evidence="3 6" id="KW-0812">Transmembrane</keyword>
<feature type="transmembrane region" description="Helical" evidence="6">
    <location>
        <begin position="313"/>
        <end position="332"/>
    </location>
</feature>
<keyword evidence="5 6" id="KW-0472">Membrane</keyword>
<dbReference type="AlphaFoldDB" id="F8X452"/>
<reference evidence="9 10" key="1">
    <citation type="submission" date="2011-04" db="EMBL/GenBank/DDBJ databases">
        <title>The Genome Sequence of Dysgonomonas mossii DSM 22836.</title>
        <authorList>
            <consortium name="The Broad Institute Genome Sequencing Platform"/>
            <person name="Earl A."/>
            <person name="Ward D."/>
            <person name="Feldgarden M."/>
            <person name="Gevers D."/>
            <person name="Pudlo N."/>
            <person name="Martens E."/>
            <person name="Allen-Vercoe E."/>
            <person name="Young S.K."/>
            <person name="Zeng Q."/>
            <person name="Gargeya S."/>
            <person name="Fitzgerald M."/>
            <person name="Haas B."/>
            <person name="Abouelleil A."/>
            <person name="Alvarado L."/>
            <person name="Arachchi H.M."/>
            <person name="Berlin A."/>
            <person name="Brown A."/>
            <person name="Chapman S.B."/>
            <person name="Chen Z."/>
            <person name="Dunbar C."/>
            <person name="Freedman E."/>
            <person name="Gearin G."/>
            <person name="Gellesch M."/>
            <person name="Goldberg J."/>
            <person name="Griggs A."/>
            <person name="Gujja S."/>
            <person name="Heiman D."/>
            <person name="Howarth C."/>
            <person name="Larson L."/>
            <person name="Lui A."/>
            <person name="MacDonald P.J.P."/>
            <person name="Mehta T."/>
            <person name="Montmayeur A."/>
            <person name="Murphy C."/>
            <person name="Neiman D."/>
            <person name="Pearson M."/>
            <person name="Priest M."/>
            <person name="Roberts A."/>
            <person name="Saif S."/>
            <person name="Shea T."/>
            <person name="Shenoy N."/>
            <person name="Sisk P."/>
            <person name="Stolte C."/>
            <person name="Sykes S."/>
            <person name="Yandava C."/>
            <person name="Wortman J."/>
            <person name="Nusbaum C."/>
            <person name="Birren B."/>
        </authorList>
    </citation>
    <scope>NUCLEOTIDE SEQUENCE [LARGE SCALE GENOMIC DNA]</scope>
    <source>
        <strain evidence="9 10">DSM 22836</strain>
    </source>
</reference>
<dbReference type="Pfam" id="PF14293">
    <property type="entry name" value="YWFCY"/>
    <property type="match status" value="1"/>
</dbReference>
<dbReference type="RefSeq" id="WP_006844375.1">
    <property type="nucleotide sequence ID" value="NZ_AQWJ01000007.1"/>
</dbReference>
<evidence type="ECO:0000259" key="8">
    <source>
        <dbReference type="Pfam" id="PF14293"/>
    </source>
</evidence>
<comment type="subcellular location">
    <subcellularLocation>
        <location evidence="1">Cell membrane</location>
        <topology evidence="1">Multi-pass membrane protein</topology>
    </subcellularLocation>
</comment>
<feature type="transmembrane region" description="Helical" evidence="6">
    <location>
        <begin position="125"/>
        <end position="144"/>
    </location>
</feature>
<evidence type="ECO:0000256" key="3">
    <source>
        <dbReference type="ARBA" id="ARBA00022692"/>
    </source>
</evidence>
<dbReference type="NCBIfam" id="NF041326">
    <property type="entry name" value="Bacteroid_MobC"/>
    <property type="match status" value="1"/>
</dbReference>
<evidence type="ECO:0000256" key="1">
    <source>
        <dbReference type="ARBA" id="ARBA00004651"/>
    </source>
</evidence>
<evidence type="ECO:0000256" key="2">
    <source>
        <dbReference type="ARBA" id="ARBA00022475"/>
    </source>
</evidence>
<feature type="domain" description="TraD/TraG TraM recognition site" evidence="7">
    <location>
        <begin position="461"/>
        <end position="572"/>
    </location>
</feature>
<dbReference type="Gene3D" id="3.40.50.300">
    <property type="entry name" value="P-loop containing nucleotide triphosphate hydrolases"/>
    <property type="match status" value="1"/>
</dbReference>
<keyword evidence="10" id="KW-1185">Reference proteome</keyword>
<keyword evidence="2" id="KW-1003">Cell membrane</keyword>
<feature type="domain" description="YWFCY" evidence="8">
    <location>
        <begin position="5"/>
        <end position="149"/>
    </location>
</feature>
<keyword evidence="4 6" id="KW-1133">Transmembrane helix</keyword>
<evidence type="ECO:0000256" key="5">
    <source>
        <dbReference type="ARBA" id="ARBA00023136"/>
    </source>
</evidence>
<evidence type="ECO:0000256" key="4">
    <source>
        <dbReference type="ARBA" id="ARBA00022989"/>
    </source>
</evidence>
<name>F8X452_9BACT</name>
<evidence type="ECO:0000259" key="7">
    <source>
        <dbReference type="Pfam" id="PF12696"/>
    </source>
</evidence>
<gene>
    <name evidence="9" type="ORF">HMPREF9456_03011</name>
</gene>
<dbReference type="SUPFAM" id="SSF52540">
    <property type="entry name" value="P-loop containing nucleoside triphosphate hydrolases"/>
    <property type="match status" value="1"/>
</dbReference>
<accession>F8X452</accession>
<evidence type="ECO:0008006" key="11">
    <source>
        <dbReference type="Google" id="ProtNLM"/>
    </source>
</evidence>